<evidence type="ECO:0000313" key="4">
    <source>
        <dbReference type="EMBL" id="MBE0383845.1"/>
    </source>
</evidence>
<evidence type="ECO:0000256" key="1">
    <source>
        <dbReference type="ARBA" id="ARBA00010333"/>
    </source>
</evidence>
<protein>
    <submittedName>
        <fullName evidence="4">Polar amino acid transport system substrate-binding protein</fullName>
    </submittedName>
</protein>
<name>A0ABR9ETH2_PSEVC</name>
<sequence>MFRVLLFIVLAFYANTAKSEQTWHIVTENFPPYFSEELPNNGWLFEITKLALKSQNINTEIEFTSWNRSLNLLEKQKKTAILGAFYSKQRGEIFVYSRPLAVAHSGLFKLKKSTINYDGSLESLLPYNICKEAGDPISADFSHDPRLSLTSTANLVNSLFLLQNERVDLVAGTKEVGEYWIKHSPKLLKNEEQVIEYLPPHLAIHKLHLIVSKSSPDNNKQIAQFEAGLEAIIKNGSIAKVLKKHHFSDEYIKHYLKAFANNFES</sequence>
<dbReference type="RefSeq" id="WP_131692454.1">
    <property type="nucleotide sequence ID" value="NZ_AQGW01000023.1"/>
</dbReference>
<proteinExistence type="inferred from homology"/>
<feature type="domain" description="Solute-binding protein family 3/N-terminal" evidence="3">
    <location>
        <begin position="27"/>
        <end position="245"/>
    </location>
</feature>
<evidence type="ECO:0000313" key="5">
    <source>
        <dbReference type="Proteomes" id="UP000615003"/>
    </source>
</evidence>
<dbReference type="Proteomes" id="UP000615003">
    <property type="component" value="Unassembled WGS sequence"/>
</dbReference>
<dbReference type="SUPFAM" id="SSF53850">
    <property type="entry name" value="Periplasmic binding protein-like II"/>
    <property type="match status" value="1"/>
</dbReference>
<evidence type="ECO:0000259" key="3">
    <source>
        <dbReference type="Pfam" id="PF00497"/>
    </source>
</evidence>
<comment type="similarity">
    <text evidence="1">Belongs to the bacterial solute-binding protein 3 family.</text>
</comment>
<dbReference type="Gene3D" id="3.40.190.10">
    <property type="entry name" value="Periplasmic binding protein-like II"/>
    <property type="match status" value="2"/>
</dbReference>
<dbReference type="PANTHER" id="PTHR35936">
    <property type="entry name" value="MEMBRANE-BOUND LYTIC MUREIN TRANSGLYCOSYLASE F"/>
    <property type="match status" value="1"/>
</dbReference>
<keyword evidence="2" id="KW-0732">Signal</keyword>
<dbReference type="EMBL" id="AQGW01000023">
    <property type="protein sequence ID" value="MBE0383845.1"/>
    <property type="molecule type" value="Genomic_DNA"/>
</dbReference>
<comment type="caution">
    <text evidence="4">The sequence shown here is derived from an EMBL/GenBank/DDBJ whole genome shotgun (WGS) entry which is preliminary data.</text>
</comment>
<keyword evidence="5" id="KW-1185">Reference proteome</keyword>
<dbReference type="Pfam" id="PF00497">
    <property type="entry name" value="SBP_bac_3"/>
    <property type="match status" value="1"/>
</dbReference>
<accession>A0ABR9ETH2</accession>
<dbReference type="InterPro" id="IPR001638">
    <property type="entry name" value="Solute-binding_3/MltF_N"/>
</dbReference>
<dbReference type="PANTHER" id="PTHR35936:SF25">
    <property type="entry name" value="ABC TRANSPORTER SUBSTRATE-BINDING PROTEIN"/>
    <property type="match status" value="1"/>
</dbReference>
<evidence type="ECO:0000256" key="2">
    <source>
        <dbReference type="ARBA" id="ARBA00022729"/>
    </source>
</evidence>
<reference evidence="4 5" key="1">
    <citation type="submission" date="2015-06" db="EMBL/GenBank/DDBJ databases">
        <title>Genome sequence of Pseudoalteromonas carrageenovora.</title>
        <authorList>
            <person name="Xie B.-B."/>
            <person name="Rong J.-C."/>
            <person name="Qin Q.-L."/>
            <person name="Zhang Y.-Z."/>
        </authorList>
    </citation>
    <scope>NUCLEOTIDE SEQUENCE [LARGE SCALE GENOMIC DNA]</scope>
    <source>
        <strain evidence="4 5">IAM 12662</strain>
    </source>
</reference>
<gene>
    <name evidence="4" type="ORF">PCARR_a2166</name>
</gene>
<organism evidence="4 5">
    <name type="scientific">Pseudoalteromonas carrageenovora IAM 12662</name>
    <dbReference type="NCBI Taxonomy" id="1314868"/>
    <lineage>
        <taxon>Bacteria</taxon>
        <taxon>Pseudomonadati</taxon>
        <taxon>Pseudomonadota</taxon>
        <taxon>Gammaproteobacteria</taxon>
        <taxon>Alteromonadales</taxon>
        <taxon>Pseudoalteromonadaceae</taxon>
        <taxon>Pseudoalteromonas</taxon>
    </lineage>
</organism>